<dbReference type="FunCoup" id="B4J9L1">
    <property type="interactions" value="15"/>
</dbReference>
<dbReference type="PANTHER" id="PTHR24279">
    <property type="entry name" value="CYTOCHROME P450"/>
    <property type="match status" value="1"/>
</dbReference>
<dbReference type="AlphaFoldDB" id="B4J9L1"/>
<comment type="similarity">
    <text evidence="2">Belongs to the cytochrome P450 family.</text>
</comment>
<dbReference type="InterPro" id="IPR036396">
    <property type="entry name" value="Cyt_P450_sf"/>
</dbReference>
<comment type="cofactor">
    <cofactor evidence="1 8">
        <name>heme</name>
        <dbReference type="ChEBI" id="CHEBI:30413"/>
    </cofactor>
</comment>
<dbReference type="FunFam" id="1.10.630.10:FF:000006">
    <property type="entry name" value="Cytochrome P450 302a1, mitochondrial"/>
    <property type="match status" value="1"/>
</dbReference>
<keyword evidence="6 8" id="KW-0408">Iron</keyword>
<dbReference type="Pfam" id="PF00067">
    <property type="entry name" value="p450"/>
    <property type="match status" value="1"/>
</dbReference>
<evidence type="ECO:0000313" key="9">
    <source>
        <dbReference type="EMBL" id="EDW02518.1"/>
    </source>
</evidence>
<dbReference type="InParanoid" id="B4J9L1"/>
<dbReference type="GO" id="GO:0007490">
    <property type="term" value="P:tergite morphogenesis"/>
    <property type="evidence" value="ECO:0007669"/>
    <property type="project" value="EnsemblMetazoa"/>
</dbReference>
<dbReference type="GO" id="GO:0004497">
    <property type="term" value="F:monooxygenase activity"/>
    <property type="evidence" value="ECO:0007669"/>
    <property type="project" value="UniProtKB-KW"/>
</dbReference>
<dbReference type="STRING" id="7222.B4J9L1"/>
<protein>
    <submittedName>
        <fullName evidence="9">GH22036</fullName>
    </submittedName>
</protein>
<dbReference type="SUPFAM" id="SSF48264">
    <property type="entry name" value="Cytochrome P450"/>
    <property type="match status" value="1"/>
</dbReference>
<dbReference type="InterPro" id="IPR001128">
    <property type="entry name" value="Cyt_P450"/>
</dbReference>
<evidence type="ECO:0000256" key="7">
    <source>
        <dbReference type="ARBA" id="ARBA00023033"/>
    </source>
</evidence>
<dbReference type="CDD" id="cd11054">
    <property type="entry name" value="CYP24A1-like"/>
    <property type="match status" value="1"/>
</dbReference>
<gene>
    <name evidence="9" type="primary">Dgri\GH22036</name>
    <name evidence="9" type="ORF">Dgri_GH22036</name>
</gene>
<keyword evidence="4 8" id="KW-0479">Metal-binding</keyword>
<dbReference type="OMA" id="HEPLEYA"/>
<dbReference type="Proteomes" id="UP000001070">
    <property type="component" value="Unassembled WGS sequence"/>
</dbReference>
<dbReference type="HOGENOM" id="CLU_001570_28_0_1"/>
<dbReference type="InterPro" id="IPR002401">
    <property type="entry name" value="Cyt_P450_E_grp-I"/>
</dbReference>
<keyword evidence="7" id="KW-0503">Monooxygenase</keyword>
<evidence type="ECO:0000256" key="4">
    <source>
        <dbReference type="ARBA" id="ARBA00022723"/>
    </source>
</evidence>
<keyword evidence="3 8" id="KW-0349">Heme</keyword>
<dbReference type="InterPro" id="IPR050479">
    <property type="entry name" value="CYP11_CYP27_families"/>
</dbReference>
<dbReference type="GO" id="GO:0020037">
    <property type="term" value="F:heme binding"/>
    <property type="evidence" value="ECO:0007669"/>
    <property type="project" value="InterPro"/>
</dbReference>
<organism evidence="10">
    <name type="scientific">Drosophila grimshawi</name>
    <name type="common">Hawaiian fruit fly</name>
    <name type="synonym">Idiomyia grimshawi</name>
    <dbReference type="NCBI Taxonomy" id="7222"/>
    <lineage>
        <taxon>Eukaryota</taxon>
        <taxon>Metazoa</taxon>
        <taxon>Ecdysozoa</taxon>
        <taxon>Arthropoda</taxon>
        <taxon>Hexapoda</taxon>
        <taxon>Insecta</taxon>
        <taxon>Pterygota</taxon>
        <taxon>Neoptera</taxon>
        <taxon>Endopterygota</taxon>
        <taxon>Diptera</taxon>
        <taxon>Brachycera</taxon>
        <taxon>Muscomorpha</taxon>
        <taxon>Ephydroidea</taxon>
        <taxon>Drosophilidae</taxon>
        <taxon>Drosophila</taxon>
        <taxon>Hawaiian Drosophila</taxon>
    </lineage>
</organism>
<dbReference type="PRINTS" id="PR00385">
    <property type="entry name" value="P450"/>
</dbReference>
<dbReference type="eggNOG" id="KOG0159">
    <property type="taxonomic scope" value="Eukaryota"/>
</dbReference>
<dbReference type="GO" id="GO:0005506">
    <property type="term" value="F:iron ion binding"/>
    <property type="evidence" value="ECO:0007669"/>
    <property type="project" value="InterPro"/>
</dbReference>
<evidence type="ECO:0000256" key="3">
    <source>
        <dbReference type="ARBA" id="ARBA00022617"/>
    </source>
</evidence>
<evidence type="ECO:0000313" key="10">
    <source>
        <dbReference type="Proteomes" id="UP000001070"/>
    </source>
</evidence>
<proteinExistence type="inferred from homology"/>
<evidence type="ECO:0000256" key="8">
    <source>
        <dbReference type="PIRSR" id="PIRSR602401-1"/>
    </source>
</evidence>
<feature type="binding site" description="axial binding residue" evidence="8">
    <location>
        <position position="529"/>
    </location>
    <ligand>
        <name>heme</name>
        <dbReference type="ChEBI" id="CHEBI:30413"/>
    </ligand>
    <ligandPart>
        <name>Fe</name>
        <dbReference type="ChEBI" id="CHEBI:18248"/>
    </ligandPart>
</feature>
<evidence type="ECO:0000256" key="6">
    <source>
        <dbReference type="ARBA" id="ARBA00023004"/>
    </source>
</evidence>
<dbReference type="GO" id="GO:0016705">
    <property type="term" value="F:oxidoreductase activity, acting on paired donors, with incorporation or reduction of molecular oxygen"/>
    <property type="evidence" value="ECO:0007669"/>
    <property type="project" value="InterPro"/>
</dbReference>
<evidence type="ECO:0000256" key="1">
    <source>
        <dbReference type="ARBA" id="ARBA00001971"/>
    </source>
</evidence>
<dbReference type="PANTHER" id="PTHR24279:SF120">
    <property type="entry name" value="CYTOCHROME P450"/>
    <property type="match status" value="1"/>
</dbReference>
<dbReference type="PRINTS" id="PR00463">
    <property type="entry name" value="EP450I"/>
</dbReference>
<reference evidence="9 10" key="1">
    <citation type="journal article" date="2007" name="Nature">
        <title>Evolution of genes and genomes on the Drosophila phylogeny.</title>
        <authorList>
            <consortium name="Drosophila 12 Genomes Consortium"/>
            <person name="Clark A.G."/>
            <person name="Eisen M.B."/>
            <person name="Smith D.R."/>
            <person name="Bergman C.M."/>
            <person name="Oliver B."/>
            <person name="Markow T.A."/>
            <person name="Kaufman T.C."/>
            <person name="Kellis M."/>
            <person name="Gelbart W."/>
            <person name="Iyer V.N."/>
            <person name="Pollard D.A."/>
            <person name="Sackton T.B."/>
            <person name="Larracuente A.M."/>
            <person name="Singh N.D."/>
            <person name="Abad J.P."/>
            <person name="Abt D.N."/>
            <person name="Adryan B."/>
            <person name="Aguade M."/>
            <person name="Akashi H."/>
            <person name="Anderson W.W."/>
            <person name="Aquadro C.F."/>
            <person name="Ardell D.H."/>
            <person name="Arguello R."/>
            <person name="Artieri C.G."/>
            <person name="Barbash D.A."/>
            <person name="Barker D."/>
            <person name="Barsanti P."/>
            <person name="Batterham P."/>
            <person name="Batzoglou S."/>
            <person name="Begun D."/>
            <person name="Bhutkar A."/>
            <person name="Blanco E."/>
            <person name="Bosak S.A."/>
            <person name="Bradley R.K."/>
            <person name="Brand A.D."/>
            <person name="Brent M.R."/>
            <person name="Brooks A.N."/>
            <person name="Brown R.H."/>
            <person name="Butlin R.K."/>
            <person name="Caggese C."/>
            <person name="Calvi B.R."/>
            <person name="Bernardo de Carvalho A."/>
            <person name="Caspi A."/>
            <person name="Castrezana S."/>
            <person name="Celniker S.E."/>
            <person name="Chang J.L."/>
            <person name="Chapple C."/>
            <person name="Chatterji S."/>
            <person name="Chinwalla A."/>
            <person name="Civetta A."/>
            <person name="Clifton S.W."/>
            <person name="Comeron J.M."/>
            <person name="Costello J.C."/>
            <person name="Coyne J.A."/>
            <person name="Daub J."/>
            <person name="David R.G."/>
            <person name="Delcher A.L."/>
            <person name="Delehaunty K."/>
            <person name="Do C.B."/>
            <person name="Ebling H."/>
            <person name="Edwards K."/>
            <person name="Eickbush T."/>
            <person name="Evans J.D."/>
            <person name="Filipski A."/>
            <person name="Findeiss S."/>
            <person name="Freyhult E."/>
            <person name="Fulton L."/>
            <person name="Fulton R."/>
            <person name="Garcia A.C."/>
            <person name="Gardiner A."/>
            <person name="Garfield D.A."/>
            <person name="Garvin B.E."/>
            <person name="Gibson G."/>
            <person name="Gilbert D."/>
            <person name="Gnerre S."/>
            <person name="Godfrey J."/>
            <person name="Good R."/>
            <person name="Gotea V."/>
            <person name="Gravely B."/>
            <person name="Greenberg A.J."/>
            <person name="Griffiths-Jones S."/>
            <person name="Gross S."/>
            <person name="Guigo R."/>
            <person name="Gustafson E.A."/>
            <person name="Haerty W."/>
            <person name="Hahn M.W."/>
            <person name="Halligan D.L."/>
            <person name="Halpern A.L."/>
            <person name="Halter G.M."/>
            <person name="Han M.V."/>
            <person name="Heger A."/>
            <person name="Hillier L."/>
            <person name="Hinrichs A.S."/>
            <person name="Holmes I."/>
            <person name="Hoskins R.A."/>
            <person name="Hubisz M.J."/>
            <person name="Hultmark D."/>
            <person name="Huntley M.A."/>
            <person name="Jaffe D.B."/>
            <person name="Jagadeeshan S."/>
            <person name="Jeck W.R."/>
            <person name="Johnson J."/>
            <person name="Jones C.D."/>
            <person name="Jordan W.C."/>
            <person name="Karpen G.H."/>
            <person name="Kataoka E."/>
            <person name="Keightley P.D."/>
            <person name="Kheradpour P."/>
            <person name="Kirkness E.F."/>
            <person name="Koerich L.B."/>
            <person name="Kristiansen K."/>
            <person name="Kudrna D."/>
            <person name="Kulathinal R.J."/>
            <person name="Kumar S."/>
            <person name="Kwok R."/>
            <person name="Lander E."/>
            <person name="Langley C.H."/>
            <person name="Lapoint R."/>
            <person name="Lazzaro B.P."/>
            <person name="Lee S.J."/>
            <person name="Levesque L."/>
            <person name="Li R."/>
            <person name="Lin C.F."/>
            <person name="Lin M.F."/>
            <person name="Lindblad-Toh K."/>
            <person name="Llopart A."/>
            <person name="Long M."/>
            <person name="Low L."/>
            <person name="Lozovsky E."/>
            <person name="Lu J."/>
            <person name="Luo M."/>
            <person name="Machado C.A."/>
            <person name="Makalowski W."/>
            <person name="Marzo M."/>
            <person name="Matsuda M."/>
            <person name="Matzkin L."/>
            <person name="McAllister B."/>
            <person name="McBride C.S."/>
            <person name="McKernan B."/>
            <person name="McKernan K."/>
            <person name="Mendez-Lago M."/>
            <person name="Minx P."/>
            <person name="Mollenhauer M.U."/>
            <person name="Montooth K."/>
            <person name="Mount S.M."/>
            <person name="Mu X."/>
            <person name="Myers E."/>
            <person name="Negre B."/>
            <person name="Newfeld S."/>
            <person name="Nielsen R."/>
            <person name="Noor M.A."/>
            <person name="O'Grady P."/>
            <person name="Pachter L."/>
            <person name="Papaceit M."/>
            <person name="Parisi M.J."/>
            <person name="Parisi M."/>
            <person name="Parts L."/>
            <person name="Pedersen J.S."/>
            <person name="Pesole G."/>
            <person name="Phillippy A.M."/>
            <person name="Ponting C.P."/>
            <person name="Pop M."/>
            <person name="Porcelli D."/>
            <person name="Powell J.R."/>
            <person name="Prohaska S."/>
            <person name="Pruitt K."/>
            <person name="Puig M."/>
            <person name="Quesneville H."/>
            <person name="Ram K.R."/>
            <person name="Rand D."/>
            <person name="Rasmussen M.D."/>
            <person name="Reed L.K."/>
            <person name="Reenan R."/>
            <person name="Reily A."/>
            <person name="Remington K.A."/>
            <person name="Rieger T.T."/>
            <person name="Ritchie M.G."/>
            <person name="Robin C."/>
            <person name="Rogers Y.H."/>
            <person name="Rohde C."/>
            <person name="Rozas J."/>
            <person name="Rubenfield M.J."/>
            <person name="Ruiz A."/>
            <person name="Russo S."/>
            <person name="Salzberg S.L."/>
            <person name="Sanchez-Gracia A."/>
            <person name="Saranga D.J."/>
            <person name="Sato H."/>
            <person name="Schaeffer S.W."/>
            <person name="Schatz M.C."/>
            <person name="Schlenke T."/>
            <person name="Schwartz R."/>
            <person name="Segarra C."/>
            <person name="Singh R.S."/>
            <person name="Sirot L."/>
            <person name="Sirota M."/>
            <person name="Sisneros N.B."/>
            <person name="Smith C.D."/>
            <person name="Smith T.F."/>
            <person name="Spieth J."/>
            <person name="Stage D.E."/>
            <person name="Stark A."/>
            <person name="Stephan W."/>
            <person name="Strausberg R.L."/>
            <person name="Strempel S."/>
            <person name="Sturgill D."/>
            <person name="Sutton G."/>
            <person name="Sutton G.G."/>
            <person name="Tao W."/>
            <person name="Teichmann S."/>
            <person name="Tobari Y.N."/>
            <person name="Tomimura Y."/>
            <person name="Tsolas J.M."/>
            <person name="Valente V.L."/>
            <person name="Venter E."/>
            <person name="Venter J.C."/>
            <person name="Vicario S."/>
            <person name="Vieira F.G."/>
            <person name="Vilella A.J."/>
            <person name="Villasante A."/>
            <person name="Walenz B."/>
            <person name="Wang J."/>
            <person name="Wasserman M."/>
            <person name="Watts T."/>
            <person name="Wilson D."/>
            <person name="Wilson R.K."/>
            <person name="Wing R.A."/>
            <person name="Wolfner M.F."/>
            <person name="Wong A."/>
            <person name="Wong G.K."/>
            <person name="Wu C.I."/>
            <person name="Wu G."/>
            <person name="Yamamoto D."/>
            <person name="Yang H.P."/>
            <person name="Yang S.P."/>
            <person name="Yorke J.A."/>
            <person name="Yoshida K."/>
            <person name="Zdobnov E."/>
            <person name="Zhang P."/>
            <person name="Zhang Y."/>
            <person name="Zimin A.V."/>
            <person name="Baldwin J."/>
            <person name="Abdouelleil A."/>
            <person name="Abdulkadir J."/>
            <person name="Abebe A."/>
            <person name="Abera B."/>
            <person name="Abreu J."/>
            <person name="Acer S.C."/>
            <person name="Aftuck L."/>
            <person name="Alexander A."/>
            <person name="An P."/>
            <person name="Anderson E."/>
            <person name="Anderson S."/>
            <person name="Arachi H."/>
            <person name="Azer M."/>
            <person name="Bachantsang P."/>
            <person name="Barry A."/>
            <person name="Bayul T."/>
            <person name="Berlin A."/>
            <person name="Bessette D."/>
            <person name="Bloom T."/>
            <person name="Blye J."/>
            <person name="Boguslavskiy L."/>
            <person name="Bonnet C."/>
            <person name="Boukhgalter B."/>
            <person name="Bourzgui I."/>
            <person name="Brown A."/>
            <person name="Cahill P."/>
            <person name="Channer S."/>
            <person name="Cheshatsang Y."/>
            <person name="Chuda L."/>
            <person name="Citroen M."/>
            <person name="Collymore A."/>
            <person name="Cooke P."/>
            <person name="Costello M."/>
            <person name="D'Aco K."/>
            <person name="Daza R."/>
            <person name="De Haan G."/>
            <person name="DeGray S."/>
            <person name="DeMaso C."/>
            <person name="Dhargay N."/>
            <person name="Dooley K."/>
            <person name="Dooley E."/>
            <person name="Doricent M."/>
            <person name="Dorje P."/>
            <person name="Dorjee K."/>
            <person name="Dupes A."/>
            <person name="Elong R."/>
            <person name="Falk J."/>
            <person name="Farina A."/>
            <person name="Faro S."/>
            <person name="Ferguson D."/>
            <person name="Fisher S."/>
            <person name="Foley C.D."/>
            <person name="Franke A."/>
            <person name="Friedrich D."/>
            <person name="Gadbois L."/>
            <person name="Gearin G."/>
            <person name="Gearin C.R."/>
            <person name="Giannoukos G."/>
            <person name="Goode T."/>
            <person name="Graham J."/>
            <person name="Grandbois E."/>
            <person name="Grewal S."/>
            <person name="Gyaltsen K."/>
            <person name="Hafez N."/>
            <person name="Hagos B."/>
            <person name="Hall J."/>
            <person name="Henson C."/>
            <person name="Hollinger A."/>
            <person name="Honan T."/>
            <person name="Huard M.D."/>
            <person name="Hughes L."/>
            <person name="Hurhula B."/>
            <person name="Husby M.E."/>
            <person name="Kamat A."/>
            <person name="Kanga B."/>
            <person name="Kashin S."/>
            <person name="Khazanovich D."/>
            <person name="Kisner P."/>
            <person name="Lance K."/>
            <person name="Lara M."/>
            <person name="Lee W."/>
            <person name="Lennon N."/>
            <person name="Letendre F."/>
            <person name="LeVine R."/>
            <person name="Lipovsky A."/>
            <person name="Liu X."/>
            <person name="Liu J."/>
            <person name="Liu S."/>
            <person name="Lokyitsang T."/>
            <person name="Lokyitsang Y."/>
            <person name="Lubonja R."/>
            <person name="Lui A."/>
            <person name="MacDonald P."/>
            <person name="Magnisalis V."/>
            <person name="Maru K."/>
            <person name="Matthews C."/>
            <person name="McCusker W."/>
            <person name="McDonough S."/>
            <person name="Mehta T."/>
            <person name="Meldrim J."/>
            <person name="Meneus L."/>
            <person name="Mihai O."/>
            <person name="Mihalev A."/>
            <person name="Mihova T."/>
            <person name="Mittelman R."/>
            <person name="Mlenga V."/>
            <person name="Montmayeur A."/>
            <person name="Mulrain L."/>
            <person name="Navidi A."/>
            <person name="Naylor J."/>
            <person name="Negash T."/>
            <person name="Nguyen T."/>
            <person name="Nguyen N."/>
            <person name="Nicol R."/>
            <person name="Norbu C."/>
            <person name="Norbu N."/>
            <person name="Novod N."/>
            <person name="O'Neill B."/>
            <person name="Osman S."/>
            <person name="Markiewicz E."/>
            <person name="Oyono O.L."/>
            <person name="Patti C."/>
            <person name="Phunkhang P."/>
            <person name="Pierre F."/>
            <person name="Priest M."/>
            <person name="Raghuraman S."/>
            <person name="Rege F."/>
            <person name="Reyes R."/>
            <person name="Rise C."/>
            <person name="Rogov P."/>
            <person name="Ross K."/>
            <person name="Ryan E."/>
            <person name="Settipalli S."/>
            <person name="Shea T."/>
            <person name="Sherpa N."/>
            <person name="Shi L."/>
            <person name="Shih D."/>
            <person name="Sparrow T."/>
            <person name="Spaulding J."/>
            <person name="Stalker J."/>
            <person name="Stange-Thomann N."/>
            <person name="Stavropoulos S."/>
            <person name="Stone C."/>
            <person name="Strader C."/>
            <person name="Tesfaye S."/>
            <person name="Thomson T."/>
            <person name="Thoulutsang Y."/>
            <person name="Thoulutsang D."/>
            <person name="Topham K."/>
            <person name="Topping I."/>
            <person name="Tsamla T."/>
            <person name="Vassiliev H."/>
            <person name="Vo A."/>
            <person name="Wangchuk T."/>
            <person name="Wangdi T."/>
            <person name="Weiand M."/>
            <person name="Wilkinson J."/>
            <person name="Wilson A."/>
            <person name="Yadav S."/>
            <person name="Young G."/>
            <person name="Yu Q."/>
            <person name="Zembek L."/>
            <person name="Zhong D."/>
            <person name="Zimmer A."/>
            <person name="Zwirko Z."/>
            <person name="Jaffe D.B."/>
            <person name="Alvarez P."/>
            <person name="Brockman W."/>
            <person name="Butler J."/>
            <person name="Chin C."/>
            <person name="Gnerre S."/>
            <person name="Grabherr M."/>
            <person name="Kleber M."/>
            <person name="Mauceli E."/>
            <person name="MacCallum I."/>
        </authorList>
    </citation>
    <scope>NUCLEOTIDE SEQUENCE [LARGE SCALE GENOMIC DNA]</scope>
    <source>
        <strain evidence="10">Tucson 15287-2541.00</strain>
    </source>
</reference>
<dbReference type="OrthoDB" id="3945418at2759"/>
<dbReference type="Gene3D" id="1.10.630.10">
    <property type="entry name" value="Cytochrome P450"/>
    <property type="match status" value="1"/>
</dbReference>
<dbReference type="EMBL" id="CH916367">
    <property type="protein sequence ID" value="EDW02518.1"/>
    <property type="molecule type" value="Genomic_DNA"/>
</dbReference>
<accession>B4J9L1</accession>
<dbReference type="KEGG" id="dgr:6561128"/>
<dbReference type="PhylomeDB" id="B4J9L1"/>
<evidence type="ECO:0000256" key="2">
    <source>
        <dbReference type="ARBA" id="ARBA00010617"/>
    </source>
</evidence>
<name>B4J9L1_DROGR</name>
<keyword evidence="5" id="KW-0560">Oxidoreductase</keyword>
<evidence type="ECO:0000256" key="5">
    <source>
        <dbReference type="ARBA" id="ARBA00023002"/>
    </source>
</evidence>
<sequence length="580" mass="65439">MNQLTKCAWRVKAPTSTTVTPIATLRRTVSKISSGKAATTQSLLRQQWRDNSAAATGATTAAAAAATVCPHLDVEQEQLPTAAARIHATAEWQNALAYNEIPGPKPMPILGNTWRLMPIIGQYNISDVAKISSLLHDRYGRIVRFSGLIGRPDLLFIYDADEIEKCYRSEGPTPFRPSMPSLVKYKSVVRKDFFGELGGVVGVHGEPWRQFRSRVQKPVLQLSTIRRYLQPLELITDDFLMRCEQLLDANEELPADFDNEIHKWSLECIGHVALDTRLGCLEDNLTPDSEPQQIIDAAKYALRNVATLELKAPYWRYFPTPLWTRYVKNMNFFVGVCMKYIQSATERLKTQDGSQRAGGEPSLLEKVIMSEKDEKIATIMALDLILVGIDTISMAVCSILYQLATRPGEQQKVHEELKRLLPDANTPLTIPLLDQMHHLKAFIKEVFRMYSTVIGNGRTLQEDSVICGYQVPKGVQAVFPTIVTGNMEEYVTDAATFRPERWLKTHQGGTPGKLHPFSSLPYGYGARMCLGRRFADLEMQILLAKLLRNYRLEYNHPPLDYAVTFMYAPDGPLRFKMTRI</sequence>
<keyword evidence="10" id="KW-1185">Reference proteome</keyword>